<feature type="chain" id="PRO_5045312439" evidence="1">
    <location>
        <begin position="25"/>
        <end position="346"/>
    </location>
</feature>
<evidence type="ECO:0000313" key="3">
    <source>
        <dbReference type="Proteomes" id="UP001642540"/>
    </source>
</evidence>
<evidence type="ECO:0000313" key="2">
    <source>
        <dbReference type="EMBL" id="CAL8110448.1"/>
    </source>
</evidence>
<accession>A0ABP1QUZ4</accession>
<keyword evidence="3" id="KW-1185">Reference proteome</keyword>
<proteinExistence type="predicted"/>
<keyword evidence="1" id="KW-0732">Signal</keyword>
<comment type="caution">
    <text evidence="2">The sequence shown here is derived from an EMBL/GenBank/DDBJ whole genome shotgun (WGS) entry which is preliminary data.</text>
</comment>
<dbReference type="Proteomes" id="UP001642540">
    <property type="component" value="Unassembled WGS sequence"/>
</dbReference>
<dbReference type="EMBL" id="CAXLJM020000045">
    <property type="protein sequence ID" value="CAL8110448.1"/>
    <property type="molecule type" value="Genomic_DNA"/>
</dbReference>
<sequence length="346" mass="39224">MIQKLLFFSGITCVLLVLIDIVNSYDGRFPLEPKECTDHADIPVIKLKSYTTVVPLEDSNNNVIFSQFSMARRLLRKERRPVKNETVEPMDICLGEGGEREWTLPISNRTSFISEVVIECFDQGIGPVEFEYQGLGDFGVANHEDNQIVGSGLNTSKYQVSMPASHKMVFTNFTDQITGTYSCRSVDYPDKSNSFHLYAPSRNGARPYLVQRGKTINITAEHGSSVITLPCIANNPKAKIFLFKKFIIFRMGIVVVKYQHQPFHIYDPKSGFQIDVSDRGVDPYGTYVCSSSADIRDPTDRIRINLMPPNGVSRKSDQSMTFLDFGHQLVRNSYKRLHDLVNSFFF</sequence>
<gene>
    <name evidence="2" type="ORF">ODALV1_LOCUS14260</name>
</gene>
<name>A0ABP1QUZ4_9HEXA</name>
<reference evidence="2 3" key="1">
    <citation type="submission" date="2024-08" db="EMBL/GenBank/DDBJ databases">
        <authorList>
            <person name="Cucini C."/>
            <person name="Frati F."/>
        </authorList>
    </citation>
    <scope>NUCLEOTIDE SEQUENCE [LARGE SCALE GENOMIC DNA]</scope>
</reference>
<feature type="signal peptide" evidence="1">
    <location>
        <begin position="1"/>
        <end position="24"/>
    </location>
</feature>
<protein>
    <submittedName>
        <fullName evidence="2">Uncharacterized protein</fullName>
    </submittedName>
</protein>
<dbReference type="InterPro" id="IPR013783">
    <property type="entry name" value="Ig-like_fold"/>
</dbReference>
<evidence type="ECO:0000256" key="1">
    <source>
        <dbReference type="SAM" id="SignalP"/>
    </source>
</evidence>
<dbReference type="Gene3D" id="2.60.40.10">
    <property type="entry name" value="Immunoglobulins"/>
    <property type="match status" value="1"/>
</dbReference>
<organism evidence="2 3">
    <name type="scientific">Orchesella dallaii</name>
    <dbReference type="NCBI Taxonomy" id="48710"/>
    <lineage>
        <taxon>Eukaryota</taxon>
        <taxon>Metazoa</taxon>
        <taxon>Ecdysozoa</taxon>
        <taxon>Arthropoda</taxon>
        <taxon>Hexapoda</taxon>
        <taxon>Collembola</taxon>
        <taxon>Entomobryomorpha</taxon>
        <taxon>Entomobryoidea</taxon>
        <taxon>Orchesellidae</taxon>
        <taxon>Orchesellinae</taxon>
        <taxon>Orchesella</taxon>
    </lineage>
</organism>